<dbReference type="CDD" id="cd00838">
    <property type="entry name" value="MPP_superfamily"/>
    <property type="match status" value="1"/>
</dbReference>
<sequence length="284" mass="32211">MGREELASKNKEVRTLWAVSDLHINSPGNRDTVAELVRPRHPEDWLIVAGDVAEDPDTVLGVLRELTERFQQVLWVPGNHELYVRVGDGLGVKEKYEYLVQGCRKLGVLTPEDPYPSFAGHMIAPLFTLYDHTWRPPATEVGHALSAAEDAGIVLTDHYAIAPFVSIPKWCSERLHYSVKRLSRVMGPTILINHWPLVREAMGNVTHQEIGLWSGSKHTQHWPVRFRASQVIYGHLHIPLKLEVDGVTHTEVSLGYRNERLRTLAPRVAAGRWPYPVLTEEVQR</sequence>
<dbReference type="InterPro" id="IPR004843">
    <property type="entry name" value="Calcineurin-like_PHP"/>
</dbReference>
<feature type="domain" description="Calcineurin-like phosphoesterase" evidence="1">
    <location>
        <begin position="16"/>
        <end position="239"/>
    </location>
</feature>
<dbReference type="RefSeq" id="WP_194556573.1">
    <property type="nucleotide sequence ID" value="NZ_JADKMY010000001.1"/>
</dbReference>
<gene>
    <name evidence="2" type="ORF">IRY30_04990</name>
</gene>
<reference evidence="2 3" key="1">
    <citation type="submission" date="2020-10" db="EMBL/GenBank/DDBJ databases">
        <title>Novel species in genus Corynebacterium.</title>
        <authorList>
            <person name="Zhang G."/>
        </authorList>
    </citation>
    <scope>NUCLEOTIDE SEQUENCE [LARGE SCALE GENOMIC DNA]</scope>
    <source>
        <strain evidence="2 3">DSM 45110</strain>
    </source>
</reference>
<dbReference type="InterPro" id="IPR029052">
    <property type="entry name" value="Metallo-depent_PP-like"/>
</dbReference>
<dbReference type="Pfam" id="PF00149">
    <property type="entry name" value="Metallophos"/>
    <property type="match status" value="1"/>
</dbReference>
<comment type="caution">
    <text evidence="2">The sequence shown here is derived from an EMBL/GenBank/DDBJ whole genome shotgun (WGS) entry which is preliminary data.</text>
</comment>
<evidence type="ECO:0000313" key="3">
    <source>
        <dbReference type="Proteomes" id="UP000635902"/>
    </source>
</evidence>
<organism evidence="2 3">
    <name type="scientific">Corynebacterium suicordis DSM 45110</name>
    <dbReference type="NCBI Taxonomy" id="1121369"/>
    <lineage>
        <taxon>Bacteria</taxon>
        <taxon>Bacillati</taxon>
        <taxon>Actinomycetota</taxon>
        <taxon>Actinomycetes</taxon>
        <taxon>Mycobacteriales</taxon>
        <taxon>Corynebacteriaceae</taxon>
        <taxon>Corynebacterium</taxon>
    </lineage>
</organism>
<dbReference type="EMBL" id="JADKMY010000001">
    <property type="protein sequence ID" value="MBF4553437.1"/>
    <property type="molecule type" value="Genomic_DNA"/>
</dbReference>
<dbReference type="SUPFAM" id="SSF56300">
    <property type="entry name" value="Metallo-dependent phosphatases"/>
    <property type="match status" value="1"/>
</dbReference>
<accession>A0ABR9ZLF2</accession>
<dbReference type="Gene3D" id="3.60.21.10">
    <property type="match status" value="1"/>
</dbReference>
<evidence type="ECO:0000259" key="1">
    <source>
        <dbReference type="Pfam" id="PF00149"/>
    </source>
</evidence>
<dbReference type="Proteomes" id="UP000635902">
    <property type="component" value="Unassembled WGS sequence"/>
</dbReference>
<dbReference type="PANTHER" id="PTHR36492:SF2">
    <property type="entry name" value="[ACYL-CARRIER-PROTEIN] PHOSPHODIESTERASE PPTH"/>
    <property type="match status" value="1"/>
</dbReference>
<dbReference type="PANTHER" id="PTHR36492">
    <property type="match status" value="1"/>
</dbReference>
<protein>
    <submittedName>
        <fullName evidence="2">Metallophosphoesterase</fullName>
    </submittedName>
</protein>
<dbReference type="InterPro" id="IPR052963">
    <property type="entry name" value="Pantetheine_PDE"/>
</dbReference>
<keyword evidence="3" id="KW-1185">Reference proteome</keyword>
<proteinExistence type="predicted"/>
<name>A0ABR9ZLF2_9CORY</name>
<evidence type="ECO:0000313" key="2">
    <source>
        <dbReference type="EMBL" id="MBF4553437.1"/>
    </source>
</evidence>